<keyword evidence="1" id="KW-0472">Membrane</keyword>
<proteinExistence type="predicted"/>
<evidence type="ECO:0000313" key="3">
    <source>
        <dbReference type="Proteomes" id="UP000001279"/>
    </source>
</evidence>
<dbReference type="InterPro" id="IPR024529">
    <property type="entry name" value="ECF_trnsprt_substrate-spec"/>
</dbReference>
<protein>
    <submittedName>
        <fullName evidence="2">Hypothetical membrane protein</fullName>
    </submittedName>
</protein>
<name>G2SLV3_LIGR2</name>
<feature type="transmembrane region" description="Helical" evidence="1">
    <location>
        <begin position="178"/>
        <end position="204"/>
    </location>
</feature>
<dbReference type="PATRIC" id="fig|1069534.5.peg.550"/>
<sequence>MKQVDLTKKFMEGIILDNKNKTFRSVLIALFCAIIIVQNFVPFFGYIPVGPLNLTTIHVTVIIAAIVLGPRDGAIVGGVWGLITFIRAYVWPTSPLATIVFVNPLVSIVPRILIGVVVGYAFIFLRNKIKKVPAMCVASILGAMTNTILVLGLIYLLYRGQSQTLYSLDVKALLPYLLGVIGTNGVPEAILAGIVGPAISVPLLSRLERK</sequence>
<dbReference type="Pfam" id="PF12822">
    <property type="entry name" value="ECF_trnsprt"/>
    <property type="match status" value="1"/>
</dbReference>
<dbReference type="Gene3D" id="1.10.1760.20">
    <property type="match status" value="1"/>
</dbReference>
<feature type="transmembrane region" description="Helical" evidence="1">
    <location>
        <begin position="47"/>
        <end position="68"/>
    </location>
</feature>
<dbReference type="EMBL" id="CP003032">
    <property type="protein sequence ID" value="AEN77800.1"/>
    <property type="molecule type" value="Genomic_DNA"/>
</dbReference>
<dbReference type="eggNOG" id="COG4684">
    <property type="taxonomic scope" value="Bacteria"/>
</dbReference>
<dbReference type="GO" id="GO:0022857">
    <property type="term" value="F:transmembrane transporter activity"/>
    <property type="evidence" value="ECO:0007669"/>
    <property type="project" value="InterPro"/>
</dbReference>
<dbReference type="AlphaFoldDB" id="G2SLV3"/>
<feature type="transmembrane region" description="Helical" evidence="1">
    <location>
        <begin position="137"/>
        <end position="158"/>
    </location>
</feature>
<reference evidence="2 3" key="1">
    <citation type="journal article" date="2011" name="Microb. Cell Fact.">
        <title>Genome sequences and comparative genomics of two Lactobacillus ruminis strains from the bovine and human intestinal tracts.</title>
        <authorList>
            <person name="Forde B.M."/>
            <person name="Neville B.A."/>
            <person name="O'Donnell M.M."/>
            <person name="Riboulet-Bisson E."/>
            <person name="Claesson M.J."/>
            <person name="Coghlan A."/>
            <person name="Ross R.P."/>
            <person name="O'Toole P.W."/>
        </authorList>
    </citation>
    <scope>NUCLEOTIDE SEQUENCE [LARGE SCALE GENOMIC DNA]</scope>
    <source>
        <strain evidence="3">ATCC 27782 / RF3</strain>
    </source>
</reference>
<accession>G2SLV3</accession>
<keyword evidence="3" id="KW-1185">Reference proteome</keyword>
<feature type="transmembrane region" description="Helical" evidence="1">
    <location>
        <begin position="104"/>
        <end position="125"/>
    </location>
</feature>
<feature type="transmembrane region" description="Helical" evidence="1">
    <location>
        <begin position="75"/>
        <end position="92"/>
    </location>
</feature>
<dbReference type="Proteomes" id="UP000001279">
    <property type="component" value="Chromosome"/>
</dbReference>
<dbReference type="KEGG" id="lrm:LRC_04960"/>
<feature type="transmembrane region" description="Helical" evidence="1">
    <location>
        <begin position="21"/>
        <end position="41"/>
    </location>
</feature>
<evidence type="ECO:0000256" key="1">
    <source>
        <dbReference type="SAM" id="Phobius"/>
    </source>
</evidence>
<keyword evidence="1" id="KW-1133">Transmembrane helix</keyword>
<keyword evidence="1" id="KW-0812">Transmembrane</keyword>
<dbReference type="STRING" id="1069534.LRC_04960"/>
<gene>
    <name evidence="2" type="ordered locus">LRC_04960</name>
</gene>
<dbReference type="HOGENOM" id="CLU_088550_0_0_9"/>
<evidence type="ECO:0000313" key="2">
    <source>
        <dbReference type="EMBL" id="AEN77800.1"/>
    </source>
</evidence>
<organism evidence="2 3">
    <name type="scientific">Ligilactobacillus ruminis (strain ATCC 27782 / RF3)</name>
    <name type="common">Lactobacillus ruminis</name>
    <dbReference type="NCBI Taxonomy" id="1069534"/>
    <lineage>
        <taxon>Bacteria</taxon>
        <taxon>Bacillati</taxon>
        <taxon>Bacillota</taxon>
        <taxon>Bacilli</taxon>
        <taxon>Lactobacillales</taxon>
        <taxon>Lactobacillaceae</taxon>
        <taxon>Ligilactobacillus</taxon>
    </lineage>
</organism>